<name>A0A9N9V787_9HYPO</name>
<comment type="caution">
    <text evidence="1">The sequence shown here is derived from an EMBL/GenBank/DDBJ whole genome shotgun (WGS) entry which is preliminary data.</text>
</comment>
<dbReference type="Proteomes" id="UP000696573">
    <property type="component" value="Unassembled WGS sequence"/>
</dbReference>
<organism evidence="1 2">
    <name type="scientific">Clonostachys rhizophaga</name>
    <dbReference type="NCBI Taxonomy" id="160324"/>
    <lineage>
        <taxon>Eukaryota</taxon>
        <taxon>Fungi</taxon>
        <taxon>Dikarya</taxon>
        <taxon>Ascomycota</taxon>
        <taxon>Pezizomycotina</taxon>
        <taxon>Sordariomycetes</taxon>
        <taxon>Hypocreomycetidae</taxon>
        <taxon>Hypocreales</taxon>
        <taxon>Bionectriaceae</taxon>
        <taxon>Clonostachys</taxon>
    </lineage>
</organism>
<gene>
    <name evidence="1" type="ORF">CRHIZ90672A_00006705</name>
</gene>
<dbReference type="AlphaFoldDB" id="A0A9N9V787"/>
<proteinExistence type="predicted"/>
<dbReference type="EMBL" id="CABFNQ020000532">
    <property type="protein sequence ID" value="CAH0018319.1"/>
    <property type="molecule type" value="Genomic_DNA"/>
</dbReference>
<protein>
    <submittedName>
        <fullName evidence="1">Uncharacterized protein</fullName>
    </submittedName>
</protein>
<sequence>MVLSQGSVENVDVWASARRASLSEGCFKGDRQRRLPVAAWRALTTDLTQPLKLAGRHLLAPPRCDEPAYTAWANRKHMPTLLRGIFGNAFQHSELPIVGWCSG</sequence>
<evidence type="ECO:0000313" key="1">
    <source>
        <dbReference type="EMBL" id="CAH0018319.1"/>
    </source>
</evidence>
<keyword evidence="2" id="KW-1185">Reference proteome</keyword>
<accession>A0A9N9V787</accession>
<reference evidence="1" key="1">
    <citation type="submission" date="2021-10" db="EMBL/GenBank/DDBJ databases">
        <authorList>
            <person name="Piombo E."/>
        </authorList>
    </citation>
    <scope>NUCLEOTIDE SEQUENCE</scope>
</reference>
<evidence type="ECO:0000313" key="2">
    <source>
        <dbReference type="Proteomes" id="UP000696573"/>
    </source>
</evidence>